<evidence type="ECO:0000259" key="7">
    <source>
        <dbReference type="Pfam" id="PF00588"/>
    </source>
</evidence>
<dbReference type="InterPro" id="IPR029026">
    <property type="entry name" value="tRNA_m1G_MTases_N"/>
</dbReference>
<dbReference type="InterPro" id="IPR029028">
    <property type="entry name" value="Alpha/beta_knot_MTases"/>
</dbReference>
<evidence type="ECO:0000256" key="4">
    <source>
        <dbReference type="ARBA" id="ARBA00022691"/>
    </source>
</evidence>
<dbReference type="Proteomes" id="UP000663651">
    <property type="component" value="Chromosome"/>
</dbReference>
<dbReference type="PANTHER" id="PTHR42971:SF1">
    <property type="entry name" value="TRNA (CYTIDINE(34)-2'-O)-METHYLTRANSFERASE"/>
    <property type="match status" value="1"/>
</dbReference>
<keyword evidence="3 6" id="KW-0808">Transferase</keyword>
<dbReference type="HAMAP" id="MF_01885">
    <property type="entry name" value="tRNA_methyltr_TrmL"/>
    <property type="match status" value="1"/>
</dbReference>
<comment type="catalytic activity">
    <reaction evidence="6">
        <text>5-carboxymethylaminomethyluridine(34) in tRNA(Leu) + S-adenosyl-L-methionine = 5-carboxymethylaminomethyl-2'-O-methyluridine(34) in tRNA(Leu) + S-adenosyl-L-homocysteine + H(+)</text>
        <dbReference type="Rhea" id="RHEA:43088"/>
        <dbReference type="Rhea" id="RHEA-COMP:10333"/>
        <dbReference type="Rhea" id="RHEA-COMP:10334"/>
        <dbReference type="ChEBI" id="CHEBI:15378"/>
        <dbReference type="ChEBI" id="CHEBI:57856"/>
        <dbReference type="ChEBI" id="CHEBI:59789"/>
        <dbReference type="ChEBI" id="CHEBI:74508"/>
        <dbReference type="ChEBI" id="CHEBI:74511"/>
        <dbReference type="EC" id="2.1.1.207"/>
    </reaction>
</comment>
<feature type="domain" description="tRNA/rRNA methyltransferase SpoU type" evidence="7">
    <location>
        <begin position="7"/>
        <end position="146"/>
    </location>
</feature>
<comment type="function">
    <text evidence="6">Could methylate the ribose at the nucleotide 34 wobble position in tRNA.</text>
</comment>
<proteinExistence type="inferred from homology"/>
<evidence type="ECO:0000313" key="8">
    <source>
        <dbReference type="EMBL" id="QSV45600.1"/>
    </source>
</evidence>
<gene>
    <name evidence="8" type="ORF">JZM60_16020</name>
</gene>
<feature type="binding site" evidence="6">
    <location>
        <position position="134"/>
    </location>
    <ligand>
        <name>S-adenosyl-L-methionine</name>
        <dbReference type="ChEBI" id="CHEBI:59789"/>
    </ligand>
</feature>
<evidence type="ECO:0000256" key="5">
    <source>
        <dbReference type="ARBA" id="ARBA00022694"/>
    </source>
</evidence>
<comment type="caution">
    <text evidence="6">Lacks conserved residue(s) required for the propagation of feature annotation.</text>
</comment>
<keyword evidence="9" id="KW-1185">Reference proteome</keyword>
<dbReference type="CDD" id="cd18094">
    <property type="entry name" value="SpoU-like_TrmL"/>
    <property type="match status" value="1"/>
</dbReference>
<protein>
    <recommendedName>
        <fullName evidence="6">Putative tRNA (cytidine(34)-2'-O)-methyltransferase</fullName>
        <ecNumber evidence="6">2.1.1.207</ecNumber>
    </recommendedName>
    <alternativeName>
        <fullName evidence="6">tRNA (cytidine/uridine-2'-O-)-methyltransferase</fullName>
    </alternativeName>
</protein>
<dbReference type="RefSeq" id="WP_207163393.1">
    <property type="nucleotide sequence ID" value="NZ_CP071382.1"/>
</dbReference>
<keyword evidence="1 6" id="KW-0963">Cytoplasm</keyword>
<dbReference type="SUPFAM" id="SSF75217">
    <property type="entry name" value="alpha/beta knot"/>
    <property type="match status" value="1"/>
</dbReference>
<dbReference type="PIRSF" id="PIRSF029256">
    <property type="entry name" value="SpoU_TrmH_prd"/>
    <property type="match status" value="1"/>
</dbReference>
<feature type="binding site" evidence="6">
    <location>
        <position position="126"/>
    </location>
    <ligand>
        <name>S-adenosyl-L-methionine</name>
        <dbReference type="ChEBI" id="CHEBI:59789"/>
    </ligand>
</feature>
<comment type="similarity">
    <text evidence="6">Belongs to the class IV-like SAM-binding methyltransferase superfamily. RNA methyltransferase TrmH family. TrmL subfamily.</text>
</comment>
<comment type="catalytic activity">
    <reaction evidence="6">
        <text>cytidine(34) in tRNA + S-adenosyl-L-methionine = 2'-O-methylcytidine(34) in tRNA + S-adenosyl-L-homocysteine + H(+)</text>
        <dbReference type="Rhea" id="RHEA:43084"/>
        <dbReference type="Rhea" id="RHEA-COMP:10331"/>
        <dbReference type="Rhea" id="RHEA-COMP:10332"/>
        <dbReference type="ChEBI" id="CHEBI:15378"/>
        <dbReference type="ChEBI" id="CHEBI:57856"/>
        <dbReference type="ChEBI" id="CHEBI:59789"/>
        <dbReference type="ChEBI" id="CHEBI:74495"/>
        <dbReference type="ChEBI" id="CHEBI:82748"/>
        <dbReference type="EC" id="2.1.1.207"/>
    </reaction>
</comment>
<comment type="subcellular location">
    <subcellularLocation>
        <location evidence="6">Cytoplasm</location>
    </subcellularLocation>
</comment>
<keyword evidence="2 6" id="KW-0489">Methyltransferase</keyword>
<evidence type="ECO:0000256" key="3">
    <source>
        <dbReference type="ARBA" id="ARBA00022679"/>
    </source>
</evidence>
<sequence>MPQNIPFHIVLIEPEIPPNTGNIARLCGATGTVLHLVGKLGFSTDDRQLKRAGLDYWSEVDIHYWDNLDALKRAYPDGRFIYTSKKAARPHVKAEFRNGDFIVFGKETVGLPEELIRANWENTVRIPIFGKVRSLNLSTAAGIVLYEALRQTGRLEDPEPGADERDS</sequence>
<dbReference type="PANTHER" id="PTHR42971">
    <property type="entry name" value="TRNA (CYTIDINE(34)-2'-O)-METHYLTRANSFERASE"/>
    <property type="match status" value="1"/>
</dbReference>
<dbReference type="EMBL" id="CP071382">
    <property type="protein sequence ID" value="QSV45600.1"/>
    <property type="molecule type" value="Genomic_DNA"/>
</dbReference>
<dbReference type="Gene3D" id="3.40.1280.10">
    <property type="match status" value="1"/>
</dbReference>
<keyword evidence="4 6" id="KW-0949">S-adenosyl-L-methionine</keyword>
<dbReference type="Pfam" id="PF00588">
    <property type="entry name" value="SpoU_methylase"/>
    <property type="match status" value="1"/>
</dbReference>
<name>A0ABX7Q3P3_9BACT</name>
<evidence type="ECO:0000256" key="1">
    <source>
        <dbReference type="ARBA" id="ARBA00022490"/>
    </source>
</evidence>
<feature type="binding site" evidence="6">
    <location>
        <position position="105"/>
    </location>
    <ligand>
        <name>S-adenosyl-L-methionine</name>
        <dbReference type="ChEBI" id="CHEBI:59789"/>
    </ligand>
</feature>
<accession>A0ABX7Q3P3</accession>
<evidence type="ECO:0000313" key="9">
    <source>
        <dbReference type="Proteomes" id="UP000663651"/>
    </source>
</evidence>
<dbReference type="InterPro" id="IPR001537">
    <property type="entry name" value="SpoU_MeTrfase"/>
</dbReference>
<dbReference type="InterPro" id="IPR016914">
    <property type="entry name" value="TrmL"/>
</dbReference>
<dbReference type="EC" id="2.1.1.207" evidence="6"/>
<keyword evidence="5 6" id="KW-0819">tRNA processing</keyword>
<evidence type="ECO:0000256" key="2">
    <source>
        <dbReference type="ARBA" id="ARBA00022603"/>
    </source>
</evidence>
<reference evidence="8 9" key="1">
    <citation type="submission" date="2021-03" db="EMBL/GenBank/DDBJ databases">
        <title>Geobacter metallireducens gen. nov. sp. nov., a microorganism capable of coupling the complete oxidation of organic compounds to the reduction of iron and other metals.</title>
        <authorList>
            <person name="Li Y."/>
        </authorList>
    </citation>
    <scope>NUCLEOTIDE SEQUENCE [LARGE SCALE GENOMIC DNA]</scope>
    <source>
        <strain evidence="8 9">Jerry-YX</strain>
    </source>
</reference>
<organism evidence="8 9">
    <name type="scientific">Geobacter benzoatilyticus</name>
    <dbReference type="NCBI Taxonomy" id="2815309"/>
    <lineage>
        <taxon>Bacteria</taxon>
        <taxon>Pseudomonadati</taxon>
        <taxon>Thermodesulfobacteriota</taxon>
        <taxon>Desulfuromonadia</taxon>
        <taxon>Geobacterales</taxon>
        <taxon>Geobacteraceae</taxon>
        <taxon>Geobacter</taxon>
    </lineage>
</organism>
<evidence type="ECO:0000256" key="6">
    <source>
        <dbReference type="HAMAP-Rule" id="MF_01885"/>
    </source>
</evidence>